<keyword evidence="1" id="KW-0472">Membrane</keyword>
<dbReference type="EMBL" id="JACIJK010000009">
    <property type="protein sequence ID" value="MBB5716259.1"/>
    <property type="molecule type" value="Genomic_DNA"/>
</dbReference>
<feature type="transmembrane region" description="Helical" evidence="1">
    <location>
        <begin position="62"/>
        <end position="80"/>
    </location>
</feature>
<reference evidence="2 3" key="1">
    <citation type="submission" date="2020-08" db="EMBL/GenBank/DDBJ databases">
        <title>Genomic Encyclopedia of Type Strains, Phase IV (KMG-IV): sequencing the most valuable type-strain genomes for metagenomic binning, comparative biology and taxonomic classification.</title>
        <authorList>
            <person name="Goeker M."/>
        </authorList>
    </citation>
    <scope>NUCLEOTIDE SEQUENCE [LARGE SCALE GENOMIC DNA]</scope>
    <source>
        <strain evidence="2 3">DSM 100044</strain>
    </source>
</reference>
<accession>A0A7W9BFG8</accession>
<evidence type="ECO:0000313" key="2">
    <source>
        <dbReference type="EMBL" id="MBB5716259.1"/>
    </source>
</evidence>
<evidence type="ECO:0000313" key="3">
    <source>
        <dbReference type="Proteomes" id="UP000546200"/>
    </source>
</evidence>
<dbReference type="Proteomes" id="UP000546200">
    <property type="component" value="Unassembled WGS sequence"/>
</dbReference>
<protein>
    <submittedName>
        <fullName evidence="2">Uncharacterized protein</fullName>
    </submittedName>
</protein>
<sequence length="81" mass="9281">MQWFERFATEGLLLPALEVAFGSLVVLRASSTRQLTKDQLDEAPAWIRWLAQLNSERLHRRCGWVMIVSALLIAIMRISAQ</sequence>
<comment type="caution">
    <text evidence="2">The sequence shown here is derived from an EMBL/GenBank/DDBJ whole genome shotgun (WGS) entry which is preliminary data.</text>
</comment>
<keyword evidence="3" id="KW-1185">Reference proteome</keyword>
<proteinExistence type="predicted"/>
<dbReference type="AlphaFoldDB" id="A0A7W9BFG8"/>
<evidence type="ECO:0000256" key="1">
    <source>
        <dbReference type="SAM" id="Phobius"/>
    </source>
</evidence>
<organism evidence="2 3">
    <name type="scientific">Sphingomonas aerophila</name>
    <dbReference type="NCBI Taxonomy" id="1344948"/>
    <lineage>
        <taxon>Bacteria</taxon>
        <taxon>Pseudomonadati</taxon>
        <taxon>Pseudomonadota</taxon>
        <taxon>Alphaproteobacteria</taxon>
        <taxon>Sphingomonadales</taxon>
        <taxon>Sphingomonadaceae</taxon>
        <taxon>Sphingomonas</taxon>
    </lineage>
</organism>
<keyword evidence="1" id="KW-0812">Transmembrane</keyword>
<gene>
    <name evidence="2" type="ORF">FHS94_003119</name>
</gene>
<name>A0A7W9BFG8_9SPHN</name>
<dbReference type="RefSeq" id="WP_184059357.1">
    <property type="nucleotide sequence ID" value="NZ_JACIJK010000009.1"/>
</dbReference>
<keyword evidence="1" id="KW-1133">Transmembrane helix</keyword>